<feature type="domain" description="Exocyst complex component Sec8 N-terminal" evidence="6">
    <location>
        <begin position="33"/>
        <end position="167"/>
    </location>
</feature>
<dbReference type="InterPro" id="IPR048630">
    <property type="entry name" value="Sec8_M"/>
</dbReference>
<dbReference type="GO" id="GO:0015031">
    <property type="term" value="P:protein transport"/>
    <property type="evidence" value="ECO:0007669"/>
    <property type="project" value="UniProtKB-KW"/>
</dbReference>
<keyword evidence="2 4" id="KW-0268">Exocytosis</keyword>
<keyword evidence="3 4" id="KW-0653">Protein transport</keyword>
<reference evidence="8" key="1">
    <citation type="submission" date="2021-06" db="EMBL/GenBank/DDBJ databases">
        <authorList>
            <person name="Kallberg Y."/>
            <person name="Tangrot J."/>
            <person name="Rosling A."/>
        </authorList>
    </citation>
    <scope>NUCLEOTIDE SEQUENCE</scope>
    <source>
        <strain evidence="8">BR232B</strain>
    </source>
</reference>
<dbReference type="PANTHER" id="PTHR14146:SF0">
    <property type="entry name" value="EXOCYST COMPLEX COMPONENT 4"/>
    <property type="match status" value="1"/>
</dbReference>
<comment type="similarity">
    <text evidence="4">Belongs to the SEC8 family.</text>
</comment>
<sequence>MAYYVSDVMYVEDTRAANEDSLREMEGKLNGRDVMRMISNQWDFMLDADFNPVKLALALLDDSSLGKDYGAFQRTMDTLNKALGLIVNDYYQGFNSSIGTFGGVIMNIEDSQERVCEIKNQLKQCKQSLLSKRADLMQLWFRSQQYKEMIRILDLIEEVKGTPEKLEVLIREKHFLTAAKTLLEAIRTMDRREMAGIGALSDLKRYLKAQQNSSFITISISKARTVIADGLDILRTRLHAVPAAIFDLNSEKEIRSVSNHADGIGSKSQSLSVNTSISINSSLVPRSPRSPMLTSSPKPISPALPKSTSPALNSSGDDEEAIKENLDINPESDSFYYMEIILESLALIGKLPLALETISQNLPIEIYQLVDKTIAEVEERRTVDVFATMNTKKTDHMNRYFFDSPKNETQMEILRDLLWTLYSKLDAVLQGHRFILNVVERISRRPSYLKNINGTQKIRVYSFIEIWKPIQSELRALLRDYITDDEREKDIFATPSATMNDLIKEKKPRDRSKQLFKFSDTDQTTTIVLDKQYNEDITKVLQKSLPDIFGKTNGDRIVLSGLVVDKFANTNMTVGHRLVVRPDPFNVSVLFEPTMVFLNNVKNIVSSSGDAGTVDFSVFLDDFVFNVFLPQIEDKVMELFDQATNDPRAFQEDAKYKRFAPLPIVKSASSLMMLIESLCSMLRTMSFHKDEYGRMIVRILTKYYVNCFEQYQAIVSKNSLKDDSSDSRNQQKISATWVQQDQLADVFAQYPYLADDAVKNKRRRAELCKKEIKTLMRFKKNRIIRTGELIVDGNKIKSVAILYHSLKWFVAKIWQLRGLAYENVARMDDGKLAKSNRRWSSYDALNMANATFQQLAEQCLFTLRVEMRCHTMHYIDLATREGNYQLMEEAVEPDPYIIQLNEDLVKCDDYLSSSLPSREHKFIFEGLDKLMEKLLINNVTFMKNLNPNGANKMLRNILALQQNLKNIVDNPKEISLDRAKRYYELYKHGPGDMLASVRNNKNSRDNKPEFTFEEYQAMLEVIYNIDNAKEPDTAGRLDGGPSQNRRLFNEHLLELNELMLDFL</sequence>
<dbReference type="GO" id="GO:0090522">
    <property type="term" value="P:vesicle tethering involved in exocytosis"/>
    <property type="evidence" value="ECO:0007669"/>
    <property type="project" value="UniProtKB-UniRule"/>
</dbReference>
<feature type="region of interest" description="Disordered" evidence="5">
    <location>
        <begin position="282"/>
        <end position="319"/>
    </location>
</feature>
<comment type="function">
    <text evidence="4">Component of the exocyst complex involved in the docking of exocytic vesicles with fusion sites on the plasma membrane.</text>
</comment>
<name>A0A9N9FEH7_9GLOM</name>
<dbReference type="Pfam" id="PF04048">
    <property type="entry name" value="Sec8_N"/>
    <property type="match status" value="1"/>
</dbReference>
<dbReference type="InterPro" id="IPR007191">
    <property type="entry name" value="Sec8_exocyst_N"/>
</dbReference>
<dbReference type="OrthoDB" id="272977at2759"/>
<dbReference type="GO" id="GO:0006904">
    <property type="term" value="P:vesicle docking involved in exocytosis"/>
    <property type="evidence" value="ECO:0007669"/>
    <property type="project" value="InterPro"/>
</dbReference>
<evidence type="ECO:0000259" key="6">
    <source>
        <dbReference type="Pfam" id="PF04048"/>
    </source>
</evidence>
<feature type="compositionally biased region" description="Polar residues" evidence="5">
    <location>
        <begin position="306"/>
        <end position="315"/>
    </location>
</feature>
<dbReference type="Proteomes" id="UP000789739">
    <property type="component" value="Unassembled WGS sequence"/>
</dbReference>
<evidence type="ECO:0000256" key="5">
    <source>
        <dbReference type="SAM" id="MobiDB-lite"/>
    </source>
</evidence>
<dbReference type="PANTHER" id="PTHR14146">
    <property type="entry name" value="EXOCYST COMPLEX COMPONENT 4"/>
    <property type="match status" value="1"/>
</dbReference>
<dbReference type="GO" id="GO:0006612">
    <property type="term" value="P:protein targeting to membrane"/>
    <property type="evidence" value="ECO:0007669"/>
    <property type="project" value="UniProtKB-UniRule"/>
</dbReference>
<accession>A0A9N9FEH7</accession>
<keyword evidence="9" id="KW-1185">Reference proteome</keyword>
<dbReference type="GO" id="GO:0000145">
    <property type="term" value="C:exocyst"/>
    <property type="evidence" value="ECO:0007669"/>
    <property type="project" value="UniProtKB-UniRule"/>
</dbReference>
<dbReference type="AlphaFoldDB" id="A0A9N9FEH7"/>
<evidence type="ECO:0000256" key="1">
    <source>
        <dbReference type="ARBA" id="ARBA00022448"/>
    </source>
</evidence>
<evidence type="ECO:0000256" key="4">
    <source>
        <dbReference type="RuleBase" id="RU367079"/>
    </source>
</evidence>
<dbReference type="InterPro" id="IPR039682">
    <property type="entry name" value="Sec8/EXOC4"/>
</dbReference>
<dbReference type="Pfam" id="PF20652">
    <property type="entry name" value="Sec8_C"/>
    <property type="match status" value="1"/>
</dbReference>
<evidence type="ECO:0000256" key="3">
    <source>
        <dbReference type="ARBA" id="ARBA00022927"/>
    </source>
</evidence>
<feature type="domain" description="Exocyst complex component Sec8 middle helical bundle" evidence="7">
    <location>
        <begin position="329"/>
        <end position="595"/>
    </location>
</feature>
<dbReference type="EMBL" id="CAJVPI010000387">
    <property type="protein sequence ID" value="CAG8528495.1"/>
    <property type="molecule type" value="Genomic_DNA"/>
</dbReference>
<protein>
    <recommendedName>
        <fullName evidence="4">Exocyst complex component Sec8</fullName>
    </recommendedName>
</protein>
<organism evidence="8 9">
    <name type="scientific">Paraglomus brasilianum</name>
    <dbReference type="NCBI Taxonomy" id="144538"/>
    <lineage>
        <taxon>Eukaryota</taxon>
        <taxon>Fungi</taxon>
        <taxon>Fungi incertae sedis</taxon>
        <taxon>Mucoromycota</taxon>
        <taxon>Glomeromycotina</taxon>
        <taxon>Glomeromycetes</taxon>
        <taxon>Paraglomerales</taxon>
        <taxon>Paraglomeraceae</taxon>
        <taxon>Paraglomus</taxon>
    </lineage>
</organism>
<evidence type="ECO:0000259" key="7">
    <source>
        <dbReference type="Pfam" id="PF20652"/>
    </source>
</evidence>
<proteinExistence type="inferred from homology"/>
<evidence type="ECO:0000256" key="2">
    <source>
        <dbReference type="ARBA" id="ARBA00022483"/>
    </source>
</evidence>
<comment type="caution">
    <text evidence="8">The sequence shown here is derived from an EMBL/GenBank/DDBJ whole genome shotgun (WGS) entry which is preliminary data.</text>
</comment>
<keyword evidence="1 4" id="KW-0813">Transport</keyword>
<gene>
    <name evidence="8" type="ORF">PBRASI_LOCUS3989</name>
</gene>
<dbReference type="GO" id="GO:0006893">
    <property type="term" value="P:Golgi to plasma membrane transport"/>
    <property type="evidence" value="ECO:0007669"/>
    <property type="project" value="TreeGrafter"/>
</dbReference>
<evidence type="ECO:0000313" key="8">
    <source>
        <dbReference type="EMBL" id="CAG8528495.1"/>
    </source>
</evidence>
<evidence type="ECO:0000313" key="9">
    <source>
        <dbReference type="Proteomes" id="UP000789739"/>
    </source>
</evidence>